<keyword evidence="3 8" id="KW-0805">Transcription regulation</keyword>
<dbReference type="Gene3D" id="3.10.50.30">
    <property type="entry name" value="Transcription elongation factor, GreA/GreB, C-terminal domain"/>
    <property type="match status" value="1"/>
</dbReference>
<comment type="caution">
    <text evidence="12">The sequence shown here is derived from an EMBL/GenBank/DDBJ whole genome shotgun (WGS) entry which is preliminary data.</text>
</comment>
<dbReference type="Gene3D" id="1.10.287.180">
    <property type="entry name" value="Transcription elongation factor, GreA/GreB, N-terminal domain"/>
    <property type="match status" value="1"/>
</dbReference>
<dbReference type="GO" id="GO:0003677">
    <property type="term" value="F:DNA binding"/>
    <property type="evidence" value="ECO:0007669"/>
    <property type="project" value="UniProtKB-UniRule"/>
</dbReference>
<evidence type="ECO:0000259" key="11">
    <source>
        <dbReference type="Pfam" id="PF03449"/>
    </source>
</evidence>
<dbReference type="PANTHER" id="PTHR30437">
    <property type="entry name" value="TRANSCRIPTION ELONGATION FACTOR GREA"/>
    <property type="match status" value="1"/>
</dbReference>
<dbReference type="PANTHER" id="PTHR30437:SF4">
    <property type="entry name" value="TRANSCRIPTION ELONGATION FACTOR GREA"/>
    <property type="match status" value="1"/>
</dbReference>
<keyword evidence="12" id="KW-0251">Elongation factor</keyword>
<name>A0A7W8G8L3_9SPIR</name>
<dbReference type="Pfam" id="PF03449">
    <property type="entry name" value="GreA_GreB_N"/>
    <property type="match status" value="1"/>
</dbReference>
<dbReference type="PROSITE" id="PS00830">
    <property type="entry name" value="GREAB_2"/>
    <property type="match status" value="1"/>
</dbReference>
<dbReference type="InterPro" id="IPR011990">
    <property type="entry name" value="TPR-like_helical_dom_sf"/>
</dbReference>
<evidence type="ECO:0000256" key="1">
    <source>
        <dbReference type="ARBA" id="ARBA00008213"/>
    </source>
</evidence>
<dbReference type="InterPro" id="IPR006359">
    <property type="entry name" value="Tscrpt_elong_fac_GreA"/>
</dbReference>
<evidence type="ECO:0000256" key="2">
    <source>
        <dbReference type="ARBA" id="ARBA00013729"/>
    </source>
</evidence>
<dbReference type="SUPFAM" id="SSF54534">
    <property type="entry name" value="FKBP-like"/>
    <property type="match status" value="1"/>
</dbReference>
<dbReference type="SUPFAM" id="SSF46557">
    <property type="entry name" value="GreA transcript cleavage protein, N-terminal domain"/>
    <property type="match status" value="1"/>
</dbReference>
<comment type="function">
    <text evidence="6 8 9">Necessary for efficient RNA polymerase transcription elongation past template-encoded arresting sites. The arresting sites in DNA have the property of trapping a certain fraction of elongating RNA polymerases that pass through, resulting in locked ternary complexes. Cleavage of the nascent transcript by cleavage factors such as GreA or GreB allows the resumption of elongation from the new 3'terminus. GreA releases sequences of 2 to 3 nucleotides.</text>
</comment>
<keyword evidence="5 8" id="KW-0804">Transcription</keyword>
<evidence type="ECO:0000313" key="13">
    <source>
        <dbReference type="Proteomes" id="UP000518887"/>
    </source>
</evidence>
<dbReference type="InterPro" id="IPR001437">
    <property type="entry name" value="Tscrpt_elong_fac_GreA/B_C"/>
</dbReference>
<dbReference type="FunFam" id="1.10.287.180:FF:000001">
    <property type="entry name" value="Transcription elongation factor GreA"/>
    <property type="match status" value="1"/>
</dbReference>
<keyword evidence="12" id="KW-0648">Protein biosynthesis</keyword>
<dbReference type="InterPro" id="IPR036805">
    <property type="entry name" value="Tscrpt_elong_fac_GreA/B_N_sf"/>
</dbReference>
<dbReference type="InterPro" id="IPR028624">
    <property type="entry name" value="Tscrpt_elong_fac_GreA/B"/>
</dbReference>
<sequence length="907" mass="103916">MSKELVDLVQAKLKEDTWTRATISNYTKNNLIELTAIVEKARSENCAGEIKGICDEQLSHTKDSITALYISGMLGLKQGSLDNSSLEALVDIFQNNHKEPIVVYMCETILSDDKSNKFALRTLAANYEQEGNAELWSIYERIVKVDLTEAEIAKKLADHYAAENDAEKANEFYKKALLRYVNNKNINSANEIWSKLVAAIPEEIDFFLLVQRKIAKSISADKSALMMQELYNWYKDNKKWDTAIDILKLNLTIDPKDPWARREISDCYAQKYEKHSHVEEYIRSSDLNQSYRNVFEAISDFEKHIAFDARNFVYHRTWGVGVILKVENDTLTINFGKNGKKDISLKMAVNALQPLSKDHIWVIKATVGSKSSKFKTKEELAKEIKTNKAWALKTIITSYNNSCDFKKIKAELVPSILTTSEWTSWNSGAKKLLEEDSTFGVNPNNINEYTVRERAITPEEKYSNEFKAQKAFFARIDILYKFVEDETTDKESELLADMFSYFTGFLKSFNEVDEQVIASYLVVKEVGQEIPSLAFQCKYTFAQLYGELDKPKEMYTILKGSKKGNLRASFLESVKMLPNWEDEYIKMFPAILKKEVLESIIHADQVDKVQKLVTDSFEDFRTYRDVILFLFDECSDEDWFKAANVSLQKQLIAIVNIISQCYREIDNHVESTENKKIINNACKMLFDKDNNKYAAFMLSCDMEQMSHMYTLVDDIRELDGVIKTQLRNKILEKYPDYKFHATEEKSSAPKGMLVTSKKLEEKRALVEKMQNVDIPAIAKEVAEAKEKGDLKENAEYIAAKEAQHKLGNDLKRLQEELARAVVFDPTTATSSIVSFGTKVTLLDKASGKDEEYTILGPWESDPENGVISYMSPFGNAILDHKVGEELSFTINEHKYNFEVKKIVIAKL</sequence>
<dbReference type="GO" id="GO:0006354">
    <property type="term" value="P:DNA-templated transcription elongation"/>
    <property type="evidence" value="ECO:0007669"/>
    <property type="project" value="TreeGrafter"/>
</dbReference>
<dbReference type="GO" id="GO:0070063">
    <property type="term" value="F:RNA polymerase binding"/>
    <property type="evidence" value="ECO:0007669"/>
    <property type="project" value="InterPro"/>
</dbReference>
<dbReference type="Pfam" id="PF01272">
    <property type="entry name" value="GreA_GreB"/>
    <property type="match status" value="1"/>
</dbReference>
<comment type="similarity">
    <text evidence="1 8 9">Belongs to the GreA/GreB family.</text>
</comment>
<organism evidence="12 13">
    <name type="scientific">Treponema ruminis</name>
    <dbReference type="NCBI Taxonomy" id="744515"/>
    <lineage>
        <taxon>Bacteria</taxon>
        <taxon>Pseudomonadati</taxon>
        <taxon>Spirochaetota</taxon>
        <taxon>Spirochaetia</taxon>
        <taxon>Spirochaetales</taxon>
        <taxon>Treponemataceae</taxon>
        <taxon>Treponema</taxon>
    </lineage>
</organism>
<gene>
    <name evidence="8" type="primary">greA</name>
    <name evidence="12" type="ORF">HNP76_001220</name>
</gene>
<dbReference type="NCBIfam" id="TIGR01462">
    <property type="entry name" value="greA"/>
    <property type="match status" value="1"/>
</dbReference>
<evidence type="ECO:0000256" key="9">
    <source>
        <dbReference type="RuleBase" id="RU000556"/>
    </source>
</evidence>
<evidence type="ECO:0000256" key="3">
    <source>
        <dbReference type="ARBA" id="ARBA00023015"/>
    </source>
</evidence>
<dbReference type="SUPFAM" id="SSF48452">
    <property type="entry name" value="TPR-like"/>
    <property type="match status" value="1"/>
</dbReference>
<dbReference type="GO" id="GO:0032784">
    <property type="term" value="P:regulation of DNA-templated transcription elongation"/>
    <property type="evidence" value="ECO:0007669"/>
    <property type="project" value="UniProtKB-UniRule"/>
</dbReference>
<dbReference type="InterPro" id="IPR036953">
    <property type="entry name" value="GreA/GreB_C_sf"/>
</dbReference>
<evidence type="ECO:0000313" key="12">
    <source>
        <dbReference type="EMBL" id="MBB5225863.1"/>
    </source>
</evidence>
<evidence type="ECO:0000256" key="7">
    <source>
        <dbReference type="ARBA" id="ARBA00030776"/>
    </source>
</evidence>
<proteinExistence type="inferred from homology"/>
<dbReference type="HAMAP" id="MF_00105">
    <property type="entry name" value="GreA_GreB"/>
    <property type="match status" value="1"/>
</dbReference>
<feature type="domain" description="Transcription elongation factor GreA/GreB N-terminal" evidence="11">
    <location>
        <begin position="753"/>
        <end position="822"/>
    </location>
</feature>
<evidence type="ECO:0000256" key="6">
    <source>
        <dbReference type="ARBA" id="ARBA00024916"/>
    </source>
</evidence>
<dbReference type="GO" id="GO:0003746">
    <property type="term" value="F:translation elongation factor activity"/>
    <property type="evidence" value="ECO:0007669"/>
    <property type="project" value="UniProtKB-KW"/>
</dbReference>
<dbReference type="EMBL" id="JACHFQ010000003">
    <property type="protein sequence ID" value="MBB5225863.1"/>
    <property type="molecule type" value="Genomic_DNA"/>
</dbReference>
<dbReference type="RefSeq" id="WP_184658549.1">
    <property type="nucleotide sequence ID" value="NZ_CP031518.1"/>
</dbReference>
<dbReference type="Gene3D" id="1.25.40.10">
    <property type="entry name" value="Tetratricopeptide repeat domain"/>
    <property type="match status" value="2"/>
</dbReference>
<keyword evidence="4 8" id="KW-0238">DNA-binding</keyword>
<reference evidence="12 13" key="1">
    <citation type="submission" date="2020-08" db="EMBL/GenBank/DDBJ databases">
        <title>Genomic Encyclopedia of Type Strains, Phase IV (KMG-IV): sequencing the most valuable type-strain genomes for metagenomic binning, comparative biology and taxonomic classification.</title>
        <authorList>
            <person name="Goeker M."/>
        </authorList>
    </citation>
    <scope>NUCLEOTIDE SEQUENCE [LARGE SCALE GENOMIC DNA]</scope>
    <source>
        <strain evidence="12 13">DSM 103462</strain>
    </source>
</reference>
<keyword evidence="13" id="KW-1185">Reference proteome</keyword>
<evidence type="ECO:0000259" key="10">
    <source>
        <dbReference type="Pfam" id="PF01272"/>
    </source>
</evidence>
<protein>
    <recommendedName>
        <fullName evidence="2 8">Transcription elongation factor GreA</fullName>
    </recommendedName>
    <alternativeName>
        <fullName evidence="7 8">Transcript cleavage factor GreA</fullName>
    </alternativeName>
</protein>
<evidence type="ECO:0000256" key="8">
    <source>
        <dbReference type="HAMAP-Rule" id="MF_00105"/>
    </source>
</evidence>
<dbReference type="AlphaFoldDB" id="A0A7W8G8L3"/>
<dbReference type="InterPro" id="IPR018151">
    <property type="entry name" value="TF_GreA/GreB_CS"/>
</dbReference>
<dbReference type="NCBIfam" id="NF011309">
    <property type="entry name" value="PRK14720.1"/>
    <property type="match status" value="1"/>
</dbReference>
<accession>A0A7W8G8L3</accession>
<dbReference type="InterPro" id="IPR023459">
    <property type="entry name" value="Tscrpt_elong_fac_GreA/B_fam"/>
</dbReference>
<evidence type="ECO:0000256" key="5">
    <source>
        <dbReference type="ARBA" id="ARBA00023163"/>
    </source>
</evidence>
<feature type="domain" description="Transcription elongation factor GreA/GreB C-terminal" evidence="10">
    <location>
        <begin position="830"/>
        <end position="902"/>
    </location>
</feature>
<dbReference type="Proteomes" id="UP000518887">
    <property type="component" value="Unassembled WGS sequence"/>
</dbReference>
<evidence type="ECO:0000256" key="4">
    <source>
        <dbReference type="ARBA" id="ARBA00023125"/>
    </source>
</evidence>
<dbReference type="InterPro" id="IPR022691">
    <property type="entry name" value="Tscrpt_elong_fac_GreA/B_N"/>
</dbReference>